<keyword evidence="10" id="KW-1185">Reference proteome</keyword>
<evidence type="ECO:0000256" key="4">
    <source>
        <dbReference type="ARBA" id="ARBA00022737"/>
    </source>
</evidence>
<evidence type="ECO:0000256" key="6">
    <source>
        <dbReference type="ARBA" id="ARBA00023069"/>
    </source>
</evidence>
<evidence type="ECO:0000256" key="1">
    <source>
        <dbReference type="ARBA" id="ARBA00004230"/>
    </source>
</evidence>
<dbReference type="SMART" id="SM00698">
    <property type="entry name" value="MORN"/>
    <property type="match status" value="7"/>
</dbReference>
<evidence type="ECO:0000313" key="9">
    <source>
        <dbReference type="EMBL" id="KAK4879208.1"/>
    </source>
</evidence>
<proteinExistence type="predicted"/>
<keyword evidence="7" id="KW-0206">Cytoskeleton</keyword>
<keyword evidence="4" id="KW-0677">Repeat</keyword>
<evidence type="ECO:0000256" key="5">
    <source>
        <dbReference type="ARBA" id="ARBA00022846"/>
    </source>
</evidence>
<keyword evidence="3" id="KW-0963">Cytoplasm</keyword>
<sequence>MESIATKKRSSIRQRRFTDSEITLKKDNSSNIEEPDVIVNYEDEMVLALFNSMLDLIVKEWKPIPIDLGPRCLCKQPNIEEIKEGSLTSDNDIIEIVSQGSKLSTKRDSASSSRSAKSLRKESTKSKLSKIAEKSKSFINLGDDISKMSIRKSVKVRKESYVMDWMIYPHNESVKIIFRNGDKYEGSTLRKLMHGYGKYTWEDGTVYEGDFVYGFATGHGILRYPDLTTYHGEFCKSVLHGYGDLNIASSPMRYCGYWKNSQKHGKGWMLYQPEDWYDGDWYEDQRHGKGTRNYHTGEKYQGDWCNGLQHGNGTFVWTNNDVYSGEWKEGKMHGHGEYTWNAFLNQTFTYPIQNIYKGNWTNGFRHNSGILDFGFDSGARLAAIFCNNQKHGAGILVCGNGTTVQQAMLFWNDSLVSLDEQSSSKTTNSNDLQKFTELSSTQCSINSFGTSSLRIPIHIPPEDTNFDYYIDLAVQEYTTILFKEQLNVVDSEIKTSIHSVTSKPKNLDCPTLAPSSDYQSVLLMHQVQQQAIEKKNLKDAITTHLPLLYKLYNKYASIATRQKIKFKPILIRYFLWQFVRDLKFFGTNNSLIDLDLIMFENPNSGLEFAHEPFEKIYFWQFLQILVCLTWKFHSANTVTDECKTFGILSTLLNNFLTEMVYTNSKITKSFSLFECRDVLPITSVYELYKSLGEPHTVRKFLNAACVKKHENPNCCLIGWDDSDKIRMRPKGINIVPVGGNVIYLEDDSLIFGEPPLPNEVQSSDPFRSQLLALRELGPRRVTRCLTSICPHITVDGLIVNMEYPLAFIEFYDAILTCTFTLVDRKRRRLERLRLLEEAKLQESLRELDIETSREFRRSSTKVKKLGKKQYS</sequence>
<dbReference type="AlphaFoldDB" id="A0AAN7SNU6"/>
<dbReference type="Gene3D" id="2.20.110.10">
    <property type="entry name" value="Histone H3 K4-specific methyltransferase SET7/9 N-terminal domain"/>
    <property type="match status" value="3"/>
</dbReference>
<comment type="subcellular location">
    <subcellularLocation>
        <location evidence="1">Cell projection</location>
        <location evidence="1">Cilium</location>
        <location evidence="1">Flagellum</location>
    </subcellularLocation>
    <subcellularLocation>
        <location evidence="2">Cytoplasm</location>
        <location evidence="2">Cytoskeleton</location>
        <location evidence="2">Cilium axoneme</location>
    </subcellularLocation>
</comment>
<dbReference type="PANTHER" id="PTHR46613">
    <property type="entry name" value="RADIAL SPOKE HEAD 10 HOMOLOG B-RELATED"/>
    <property type="match status" value="1"/>
</dbReference>
<keyword evidence="8" id="KW-0966">Cell projection</keyword>
<protein>
    <submittedName>
        <fullName evidence="9">Uncharacterized protein</fullName>
    </submittedName>
</protein>
<dbReference type="SUPFAM" id="SSF82185">
    <property type="entry name" value="Histone H3 K4-specific methyltransferase SET7/9 N-terminal domain"/>
    <property type="match status" value="2"/>
</dbReference>
<dbReference type="PANTHER" id="PTHR46613:SF1">
    <property type="entry name" value="RADIAL SPOKE HEAD 10 HOMOLOG B-RELATED"/>
    <property type="match status" value="1"/>
</dbReference>
<dbReference type="GO" id="GO:0031514">
    <property type="term" value="C:motile cilium"/>
    <property type="evidence" value="ECO:0007669"/>
    <property type="project" value="UniProtKB-SubCell"/>
</dbReference>
<dbReference type="InterPro" id="IPR003409">
    <property type="entry name" value="MORN"/>
</dbReference>
<dbReference type="Pfam" id="PF02493">
    <property type="entry name" value="MORN"/>
    <property type="match status" value="8"/>
</dbReference>
<evidence type="ECO:0000256" key="8">
    <source>
        <dbReference type="ARBA" id="ARBA00023273"/>
    </source>
</evidence>
<organism evidence="9 10">
    <name type="scientific">Aquatica leii</name>
    <dbReference type="NCBI Taxonomy" id="1421715"/>
    <lineage>
        <taxon>Eukaryota</taxon>
        <taxon>Metazoa</taxon>
        <taxon>Ecdysozoa</taxon>
        <taxon>Arthropoda</taxon>
        <taxon>Hexapoda</taxon>
        <taxon>Insecta</taxon>
        <taxon>Pterygota</taxon>
        <taxon>Neoptera</taxon>
        <taxon>Endopterygota</taxon>
        <taxon>Coleoptera</taxon>
        <taxon>Polyphaga</taxon>
        <taxon>Elateriformia</taxon>
        <taxon>Elateroidea</taxon>
        <taxon>Lampyridae</taxon>
        <taxon>Luciolinae</taxon>
        <taxon>Aquatica</taxon>
    </lineage>
</organism>
<evidence type="ECO:0000256" key="3">
    <source>
        <dbReference type="ARBA" id="ARBA00022490"/>
    </source>
</evidence>
<evidence type="ECO:0000256" key="7">
    <source>
        <dbReference type="ARBA" id="ARBA00023212"/>
    </source>
</evidence>
<dbReference type="GO" id="GO:0005930">
    <property type="term" value="C:axoneme"/>
    <property type="evidence" value="ECO:0007669"/>
    <property type="project" value="UniProtKB-SubCell"/>
</dbReference>
<keyword evidence="5" id="KW-0282">Flagellum</keyword>
<name>A0AAN7SNU6_9COLE</name>
<accession>A0AAN7SNU6</accession>
<gene>
    <name evidence="9" type="ORF">RN001_007354</name>
</gene>
<evidence type="ECO:0000313" key="10">
    <source>
        <dbReference type="Proteomes" id="UP001353858"/>
    </source>
</evidence>
<dbReference type="Proteomes" id="UP001353858">
    <property type="component" value="Unassembled WGS sequence"/>
</dbReference>
<evidence type="ECO:0000256" key="2">
    <source>
        <dbReference type="ARBA" id="ARBA00004430"/>
    </source>
</evidence>
<keyword evidence="6" id="KW-0969">Cilium</keyword>
<reference evidence="10" key="1">
    <citation type="submission" date="2023-01" db="EMBL/GenBank/DDBJ databases">
        <title>Key to firefly adult light organ development and bioluminescence: homeobox transcription factors regulate luciferase expression and transportation to peroxisome.</title>
        <authorList>
            <person name="Fu X."/>
        </authorList>
    </citation>
    <scope>NUCLEOTIDE SEQUENCE [LARGE SCALE GENOMIC DNA]</scope>
</reference>
<dbReference type="EMBL" id="JARPUR010000003">
    <property type="protein sequence ID" value="KAK4879208.1"/>
    <property type="molecule type" value="Genomic_DNA"/>
</dbReference>
<comment type="caution">
    <text evidence="9">The sequence shown here is derived from an EMBL/GenBank/DDBJ whole genome shotgun (WGS) entry which is preliminary data.</text>
</comment>